<dbReference type="InterPro" id="IPR009003">
    <property type="entry name" value="Peptidase_S1_PA"/>
</dbReference>
<dbReference type="PANTHER" id="PTHR24260:SF143">
    <property type="entry name" value="SERINE PROTEASE GD-LIKE PROTEIN"/>
    <property type="match status" value="1"/>
</dbReference>
<dbReference type="Proteomes" id="UP000095300">
    <property type="component" value="Unassembled WGS sequence"/>
</dbReference>
<evidence type="ECO:0000256" key="7">
    <source>
        <dbReference type="ARBA" id="ARBA00023145"/>
    </source>
</evidence>
<comment type="subcellular location">
    <subcellularLocation>
        <location evidence="1">Secreted</location>
    </subcellularLocation>
</comment>
<sequence>MSKSFIFLLLISSLLNKAQQQFLTVPDIACPQYFQYGQDGSGTYGLLTMPYVSQRMQLEVHLSQKTPLTQNYYGKISLAEDRFTTERKIKNGEPILYRVDFPTTESPKLTRIVINNQDICFDNEYSRPSTSLFLQHSLVSSTHTFPIAIDQPTPDVDFPWPTPPVSRPRPKPEIETTRPAQPVSRPRPRPEEESTRPAQPVSRPRPRPSTSTSPRTSASENDQCGKVSGVTTFIYGGLDISRGQHPWLTAIYAKSAGLRFLCGGSLVSRKTVLSAAHCFTISAVTADRLVVNVGRYNLEDYSETNFQTREIQNLVIHPDFAGNVHPDADLAILQLQRPVEFNAYVRPICLWSEPVDTNRIVGMTGVIAGWGGDENGNAYTAIPKMVDANIVSEGECLRSSQVYASLTSRRTICAGNRDGTGPCMGDSGSGLLLNRNDRWYLRGVVSIGTTKQKKCDLLEYVVFCDVAQHLSWIEENTI</sequence>
<dbReference type="InterPro" id="IPR043504">
    <property type="entry name" value="Peptidase_S1_PA_chymotrypsin"/>
</dbReference>
<keyword evidence="6" id="KW-0720">Serine protease</keyword>
<feature type="region of interest" description="Disordered" evidence="9">
    <location>
        <begin position="150"/>
        <end position="224"/>
    </location>
</feature>
<dbReference type="KEGG" id="scac:106080656"/>
<evidence type="ECO:0000256" key="10">
    <source>
        <dbReference type="SAM" id="SignalP"/>
    </source>
</evidence>
<name>A0A1I8Q9S0_STOCA</name>
<dbReference type="InterPro" id="IPR001314">
    <property type="entry name" value="Peptidase_S1A"/>
</dbReference>
<keyword evidence="2" id="KW-0964">Secreted</keyword>
<evidence type="ECO:0000256" key="4">
    <source>
        <dbReference type="ARBA" id="ARBA00022729"/>
    </source>
</evidence>
<dbReference type="OrthoDB" id="6147874at2759"/>
<evidence type="ECO:0000259" key="11">
    <source>
        <dbReference type="PROSITE" id="PS50240"/>
    </source>
</evidence>
<dbReference type="InterPro" id="IPR031986">
    <property type="entry name" value="GD_N"/>
</dbReference>
<dbReference type="SMART" id="SM00020">
    <property type="entry name" value="Tryp_SPc"/>
    <property type="match status" value="1"/>
</dbReference>
<dbReference type="PRINTS" id="PR00722">
    <property type="entry name" value="CHYMOTRYPSIN"/>
</dbReference>
<evidence type="ECO:0000313" key="12">
    <source>
        <dbReference type="EnsemblMetazoa" id="SCAU015200-PA"/>
    </source>
</evidence>
<evidence type="ECO:0000256" key="3">
    <source>
        <dbReference type="ARBA" id="ARBA00022670"/>
    </source>
</evidence>
<dbReference type="PROSITE" id="PS00134">
    <property type="entry name" value="TRYPSIN_HIS"/>
    <property type="match status" value="1"/>
</dbReference>
<keyword evidence="4 10" id="KW-0732">Signal</keyword>
<evidence type="ECO:0000313" key="13">
    <source>
        <dbReference type="Proteomes" id="UP000095300"/>
    </source>
</evidence>
<dbReference type="Gene3D" id="2.40.10.10">
    <property type="entry name" value="Trypsin-like serine proteases"/>
    <property type="match status" value="1"/>
</dbReference>
<dbReference type="FunFam" id="2.40.10.10:FF:000146">
    <property type="entry name" value="Serine protease 53"/>
    <property type="match status" value="1"/>
</dbReference>
<keyword evidence="7" id="KW-0865">Zymogen</keyword>
<keyword evidence="5" id="KW-0378">Hydrolase</keyword>
<dbReference type="VEuPathDB" id="VectorBase:SCAU015200"/>
<dbReference type="PANTHER" id="PTHR24260">
    <property type="match status" value="1"/>
</dbReference>
<dbReference type="InterPro" id="IPR051333">
    <property type="entry name" value="CLIP_Serine_Protease"/>
</dbReference>
<dbReference type="SUPFAM" id="SSF50494">
    <property type="entry name" value="Trypsin-like serine proteases"/>
    <property type="match status" value="1"/>
</dbReference>
<evidence type="ECO:0000256" key="2">
    <source>
        <dbReference type="ARBA" id="ARBA00022525"/>
    </source>
</evidence>
<keyword evidence="8" id="KW-1015">Disulfide bond</keyword>
<dbReference type="InterPro" id="IPR001254">
    <property type="entry name" value="Trypsin_dom"/>
</dbReference>
<proteinExistence type="predicted"/>
<feature type="compositionally biased region" description="Low complexity" evidence="9">
    <location>
        <begin position="208"/>
        <end position="217"/>
    </location>
</feature>
<keyword evidence="3" id="KW-0645">Protease</keyword>
<feature type="chain" id="PRO_5009327979" description="Peptidase S1 domain-containing protein" evidence="10">
    <location>
        <begin position="21"/>
        <end position="478"/>
    </location>
</feature>
<dbReference type="Pfam" id="PF16030">
    <property type="entry name" value="GD_N"/>
    <property type="match status" value="1"/>
</dbReference>
<evidence type="ECO:0000256" key="6">
    <source>
        <dbReference type="ARBA" id="ARBA00022825"/>
    </source>
</evidence>
<evidence type="ECO:0000256" key="9">
    <source>
        <dbReference type="SAM" id="MobiDB-lite"/>
    </source>
</evidence>
<dbReference type="InterPro" id="IPR018114">
    <property type="entry name" value="TRYPSIN_HIS"/>
</dbReference>
<dbReference type="CDD" id="cd00190">
    <property type="entry name" value="Tryp_SPc"/>
    <property type="match status" value="1"/>
</dbReference>
<dbReference type="Pfam" id="PF00089">
    <property type="entry name" value="Trypsin"/>
    <property type="match status" value="1"/>
</dbReference>
<reference evidence="12" key="1">
    <citation type="submission" date="2020-05" db="UniProtKB">
        <authorList>
            <consortium name="EnsemblMetazoa"/>
        </authorList>
    </citation>
    <scope>IDENTIFICATION</scope>
    <source>
        <strain evidence="12">USDA</strain>
    </source>
</reference>
<accession>A0A1I8Q9S0</accession>
<dbReference type="GO" id="GO:0006508">
    <property type="term" value="P:proteolysis"/>
    <property type="evidence" value="ECO:0007669"/>
    <property type="project" value="UniProtKB-KW"/>
</dbReference>
<gene>
    <name evidence="12" type="primary">106080656</name>
</gene>
<keyword evidence="13" id="KW-1185">Reference proteome</keyword>
<dbReference type="AlphaFoldDB" id="A0A1I8Q9S0"/>
<feature type="domain" description="Peptidase S1" evidence="11">
    <location>
        <begin position="234"/>
        <end position="478"/>
    </location>
</feature>
<evidence type="ECO:0000256" key="1">
    <source>
        <dbReference type="ARBA" id="ARBA00004613"/>
    </source>
</evidence>
<organism evidence="12 13">
    <name type="scientific">Stomoxys calcitrans</name>
    <name type="common">Stable fly</name>
    <name type="synonym">Conops calcitrans</name>
    <dbReference type="NCBI Taxonomy" id="35570"/>
    <lineage>
        <taxon>Eukaryota</taxon>
        <taxon>Metazoa</taxon>
        <taxon>Ecdysozoa</taxon>
        <taxon>Arthropoda</taxon>
        <taxon>Hexapoda</taxon>
        <taxon>Insecta</taxon>
        <taxon>Pterygota</taxon>
        <taxon>Neoptera</taxon>
        <taxon>Endopterygota</taxon>
        <taxon>Diptera</taxon>
        <taxon>Brachycera</taxon>
        <taxon>Muscomorpha</taxon>
        <taxon>Muscoidea</taxon>
        <taxon>Muscidae</taxon>
        <taxon>Stomoxys</taxon>
    </lineage>
</organism>
<dbReference type="GO" id="GO:0005576">
    <property type="term" value="C:extracellular region"/>
    <property type="evidence" value="ECO:0007669"/>
    <property type="project" value="UniProtKB-SubCell"/>
</dbReference>
<dbReference type="STRING" id="35570.A0A1I8Q9S0"/>
<dbReference type="EnsemblMetazoa" id="SCAU015200-RA">
    <property type="protein sequence ID" value="SCAU015200-PA"/>
    <property type="gene ID" value="SCAU015200"/>
</dbReference>
<dbReference type="GO" id="GO:0004252">
    <property type="term" value="F:serine-type endopeptidase activity"/>
    <property type="evidence" value="ECO:0007669"/>
    <property type="project" value="InterPro"/>
</dbReference>
<evidence type="ECO:0000256" key="5">
    <source>
        <dbReference type="ARBA" id="ARBA00022801"/>
    </source>
</evidence>
<evidence type="ECO:0000256" key="8">
    <source>
        <dbReference type="ARBA" id="ARBA00023157"/>
    </source>
</evidence>
<dbReference type="PROSITE" id="PS50240">
    <property type="entry name" value="TRYPSIN_DOM"/>
    <property type="match status" value="1"/>
</dbReference>
<feature type="signal peptide" evidence="10">
    <location>
        <begin position="1"/>
        <end position="20"/>
    </location>
</feature>
<protein>
    <recommendedName>
        <fullName evidence="11">Peptidase S1 domain-containing protein</fullName>
    </recommendedName>
</protein>